<dbReference type="Proteomes" id="UP000261032">
    <property type="component" value="Unassembled WGS sequence"/>
</dbReference>
<evidence type="ECO:0000259" key="1">
    <source>
        <dbReference type="SMART" id="SM01126"/>
    </source>
</evidence>
<protein>
    <recommendedName>
        <fullName evidence="1">ISXO2-like transposase domain-containing protein</fullName>
    </recommendedName>
</protein>
<dbReference type="SMART" id="SM01126">
    <property type="entry name" value="DDE_Tnp_IS1595"/>
    <property type="match status" value="1"/>
</dbReference>
<accession>A0A3E3DW46</accession>
<reference evidence="2 3" key="1">
    <citation type="submission" date="2018-08" db="EMBL/GenBank/DDBJ databases">
        <title>A genome reference for cultivated species of the human gut microbiota.</title>
        <authorList>
            <person name="Zou Y."/>
            <person name="Xue W."/>
            <person name="Luo G."/>
        </authorList>
    </citation>
    <scope>NUCLEOTIDE SEQUENCE [LARGE SCALE GENOMIC DNA]</scope>
    <source>
        <strain evidence="2 3">OM06-4</strain>
    </source>
</reference>
<dbReference type="AlphaFoldDB" id="A0A3E3DW46"/>
<dbReference type="Pfam" id="PF12762">
    <property type="entry name" value="DDE_Tnp_IS1595"/>
    <property type="match status" value="1"/>
</dbReference>
<comment type="caution">
    <text evidence="2">The sequence shown here is derived from an EMBL/GenBank/DDBJ whole genome shotgun (WGS) entry which is preliminary data.</text>
</comment>
<proteinExistence type="predicted"/>
<feature type="domain" description="ISXO2-like transposase" evidence="1">
    <location>
        <begin position="7"/>
        <end position="139"/>
    </location>
</feature>
<dbReference type="InterPro" id="IPR024445">
    <property type="entry name" value="Tnp_ISXO2-like"/>
</dbReference>
<dbReference type="EMBL" id="QUSL01000128">
    <property type="protein sequence ID" value="RGD73492.1"/>
    <property type="molecule type" value="Genomic_DNA"/>
</dbReference>
<name>A0A3E3DW46_9FIRM</name>
<evidence type="ECO:0000313" key="3">
    <source>
        <dbReference type="Proteomes" id="UP000261032"/>
    </source>
</evidence>
<gene>
    <name evidence="2" type="ORF">DXB93_19885</name>
</gene>
<sequence length="181" mass="21171">MKQILFTLELKHQINRGMATEQQPVFMILSTDKENKYPRFIKLAVIPVDNKEFINKFFHMKAKASKERILNTDGKTTFSDLSKDITLKSEKINYDEDNHRLKWLNIISGNIKNNITGIYHGVTKGSLPLFLHEQEWRFNHRNTGKSIMEKVSKYITKSFPINMEKLSQILDLSKSYFSPCV</sequence>
<organism evidence="2 3">
    <name type="scientific">Thomasclavelia ramosa</name>
    <dbReference type="NCBI Taxonomy" id="1547"/>
    <lineage>
        <taxon>Bacteria</taxon>
        <taxon>Bacillati</taxon>
        <taxon>Bacillota</taxon>
        <taxon>Erysipelotrichia</taxon>
        <taxon>Erysipelotrichales</taxon>
        <taxon>Coprobacillaceae</taxon>
        <taxon>Thomasclavelia</taxon>
    </lineage>
</organism>
<evidence type="ECO:0000313" key="2">
    <source>
        <dbReference type="EMBL" id="RGD73492.1"/>
    </source>
</evidence>